<keyword evidence="4" id="KW-0067">ATP-binding</keyword>
<dbReference type="Proteomes" id="UP000484885">
    <property type="component" value="Unassembled WGS sequence"/>
</dbReference>
<evidence type="ECO:0000313" key="8">
    <source>
        <dbReference type="EMBL" id="NDY94249.1"/>
    </source>
</evidence>
<dbReference type="PANTHER" id="PTHR43289">
    <property type="entry name" value="MITOGEN-ACTIVATED PROTEIN KINASE KINASE KINASE 20-RELATED"/>
    <property type="match status" value="1"/>
</dbReference>
<comment type="caution">
    <text evidence="8">The sequence shown here is derived from an EMBL/GenBank/DDBJ whole genome shotgun (WGS) entry which is preliminary data.</text>
</comment>
<dbReference type="PROSITE" id="PS50011">
    <property type="entry name" value="PROTEIN_KINASE_DOM"/>
    <property type="match status" value="1"/>
</dbReference>
<dbReference type="GO" id="GO:0004674">
    <property type="term" value="F:protein serine/threonine kinase activity"/>
    <property type="evidence" value="ECO:0007669"/>
    <property type="project" value="UniProtKB-KW"/>
</dbReference>
<dbReference type="SUPFAM" id="SSF48452">
    <property type="entry name" value="TPR-like"/>
    <property type="match status" value="3"/>
</dbReference>
<evidence type="ECO:0000256" key="5">
    <source>
        <dbReference type="PROSITE-ProRule" id="PRU00339"/>
    </source>
</evidence>
<keyword evidence="2" id="KW-0547">Nucleotide-binding</keyword>
<dbReference type="Gene3D" id="1.10.510.10">
    <property type="entry name" value="Transferase(Phosphotransferase) domain 1"/>
    <property type="match status" value="1"/>
</dbReference>
<gene>
    <name evidence="8" type="ORF">G3I74_00700</name>
</gene>
<evidence type="ECO:0000256" key="3">
    <source>
        <dbReference type="ARBA" id="ARBA00022777"/>
    </source>
</evidence>
<dbReference type="Gene3D" id="1.25.40.10">
    <property type="entry name" value="Tetratricopeptide repeat domain"/>
    <property type="match status" value="4"/>
</dbReference>
<dbReference type="SMART" id="SM00220">
    <property type="entry name" value="S_TKc"/>
    <property type="match status" value="1"/>
</dbReference>
<dbReference type="InterPro" id="IPR011009">
    <property type="entry name" value="Kinase-like_dom_sf"/>
</dbReference>
<dbReference type="EMBL" id="JAAGSC010000023">
    <property type="protein sequence ID" value="NDY94249.1"/>
    <property type="molecule type" value="Genomic_DNA"/>
</dbReference>
<dbReference type="AlphaFoldDB" id="A0A845VAA3"/>
<dbReference type="SMART" id="SM00028">
    <property type="entry name" value="TPR"/>
    <property type="match status" value="7"/>
</dbReference>
<keyword evidence="9" id="KW-1185">Reference proteome</keyword>
<dbReference type="Pfam" id="PF00069">
    <property type="entry name" value="Pkinase"/>
    <property type="match status" value="1"/>
</dbReference>
<evidence type="ECO:0000256" key="4">
    <source>
        <dbReference type="ARBA" id="ARBA00022840"/>
    </source>
</evidence>
<feature type="domain" description="Protein kinase" evidence="7">
    <location>
        <begin position="94"/>
        <end position="344"/>
    </location>
</feature>
<keyword evidence="6" id="KW-0472">Membrane</keyword>
<dbReference type="InterPro" id="IPR011990">
    <property type="entry name" value="TPR-like_helical_dom_sf"/>
</dbReference>
<evidence type="ECO:0000256" key="2">
    <source>
        <dbReference type="ARBA" id="ARBA00022741"/>
    </source>
</evidence>
<dbReference type="GO" id="GO:0005524">
    <property type="term" value="F:ATP binding"/>
    <property type="evidence" value="ECO:0007669"/>
    <property type="project" value="UniProtKB-KW"/>
</dbReference>
<sequence length="874" mass="94945">MPPDHRSRLTPARRRLLDRLLDELLDLDPAAREARLQALKARCPRVHGWLERLLEASQSPVSHLHDVVARSAEQAVSSDNPPALLQPGDRLGSWQIVGPAGRGGMGIVYRAERADGAFEMDAAIKLVGSRHPGLVERLVQERQLLARLNHPGISRLIDGGVTESGQAYLVMEWVAGEDLSESLRSGLDPLATFAEIADALTHAHQRMVVHGDIKPGNVRITPRGRARLLDFGVARLLADDVLENEGPLRGLTPAFAAPELLAGQTATAQSDLWAAGALLNWLLTGQRPTGDGRPPDTSNIVHKRAGELAAVIGKACAEDPAQRYPSVAALAEEIGRIRSQHPVQVRPAGPLRRLRLWSRRNPVGALLAVVLTVGAVVGAAVFGWQAQLVRAERDLARVENTRWEIMREQLVTLFRVVADEAGDEDLGARELLDGSVDRLDGLLADDDQGRAYIETMLGSLYVALQDYQSAADVLRPFVDSDAAGAAPILRSDAYGNLALAEVHLGNHERALALVDEAIEMVSDQPGDYRRRLSELHATRGSALRGLGDWSAAIETLERSVALALEVSSKPHRTLAMASNNLGVNLNHAGRIAEARRAFENALEHWRALGLGESSDALTVLGNLAAIYYRQGDLALAESAYAEAIELRRRRFGASAALAAAMNNYGQVLLVRHRLDEAREQLVQARDMMGRFNGQESPHFALMLRSLGMLALTAGEVDRARATLAQAETILVDSVGPDHLFTVLVRAQQAMTLARRDPGAGVERFDEVIAQMAELGEPAETHRAGALCEQAVVLIDLERIEAARTAAEDCLEIRRAHLQEGNWEILKARALVAAADEHAGDAEARALLNEHVEALAQTYGPGHPRLIWLEDQLQP</sequence>
<dbReference type="RefSeq" id="WP_164209013.1">
    <property type="nucleotide sequence ID" value="NZ_JAAGSC010000023.1"/>
</dbReference>
<keyword evidence="1" id="KW-0808">Transferase</keyword>
<keyword evidence="3 8" id="KW-0418">Kinase</keyword>
<dbReference type="PROSITE" id="PS50005">
    <property type="entry name" value="TPR"/>
    <property type="match status" value="1"/>
</dbReference>
<organism evidence="8 9">
    <name type="scientific">Wenzhouxiangella limi</name>
    <dbReference type="NCBI Taxonomy" id="2707351"/>
    <lineage>
        <taxon>Bacteria</taxon>
        <taxon>Pseudomonadati</taxon>
        <taxon>Pseudomonadota</taxon>
        <taxon>Gammaproteobacteria</taxon>
        <taxon>Chromatiales</taxon>
        <taxon>Wenzhouxiangellaceae</taxon>
        <taxon>Wenzhouxiangella</taxon>
    </lineage>
</organism>
<keyword evidence="5" id="KW-0802">TPR repeat</keyword>
<feature type="transmembrane region" description="Helical" evidence="6">
    <location>
        <begin position="363"/>
        <end position="384"/>
    </location>
</feature>
<evidence type="ECO:0000313" key="9">
    <source>
        <dbReference type="Proteomes" id="UP000484885"/>
    </source>
</evidence>
<dbReference type="SUPFAM" id="SSF56112">
    <property type="entry name" value="Protein kinase-like (PK-like)"/>
    <property type="match status" value="1"/>
</dbReference>
<name>A0A845VAA3_9GAMM</name>
<dbReference type="Pfam" id="PF13424">
    <property type="entry name" value="TPR_12"/>
    <property type="match status" value="2"/>
</dbReference>
<reference evidence="8 9" key="1">
    <citation type="submission" date="2020-02" db="EMBL/GenBank/DDBJ databases">
        <authorList>
            <person name="Zhang X.-Y."/>
        </authorList>
    </citation>
    <scope>NUCLEOTIDE SEQUENCE [LARGE SCALE GENOMIC DNA]</scope>
    <source>
        <strain evidence="8 9">C33</strain>
    </source>
</reference>
<evidence type="ECO:0000256" key="6">
    <source>
        <dbReference type="SAM" id="Phobius"/>
    </source>
</evidence>
<accession>A0A845VAA3</accession>
<dbReference type="InterPro" id="IPR000719">
    <property type="entry name" value="Prot_kinase_dom"/>
</dbReference>
<evidence type="ECO:0000256" key="1">
    <source>
        <dbReference type="ARBA" id="ARBA00022679"/>
    </source>
</evidence>
<keyword evidence="6" id="KW-1133">Transmembrane helix</keyword>
<keyword evidence="6" id="KW-0812">Transmembrane</keyword>
<protein>
    <submittedName>
        <fullName evidence="8">Serine/threonine protein kinase</fullName>
    </submittedName>
</protein>
<dbReference type="Gene3D" id="3.30.200.20">
    <property type="entry name" value="Phosphorylase Kinase, domain 1"/>
    <property type="match status" value="1"/>
</dbReference>
<proteinExistence type="predicted"/>
<dbReference type="CDD" id="cd14014">
    <property type="entry name" value="STKc_PknB_like"/>
    <property type="match status" value="1"/>
</dbReference>
<dbReference type="PANTHER" id="PTHR43289:SF34">
    <property type="entry name" value="SERINE_THREONINE-PROTEIN KINASE YBDM-RELATED"/>
    <property type="match status" value="1"/>
</dbReference>
<evidence type="ECO:0000259" key="7">
    <source>
        <dbReference type="PROSITE" id="PS50011"/>
    </source>
</evidence>
<keyword evidence="8" id="KW-0723">Serine/threonine-protein kinase</keyword>
<dbReference type="Pfam" id="PF13432">
    <property type="entry name" value="TPR_16"/>
    <property type="match status" value="1"/>
</dbReference>
<dbReference type="InterPro" id="IPR019734">
    <property type="entry name" value="TPR_rpt"/>
</dbReference>
<feature type="repeat" description="TPR" evidence="5">
    <location>
        <begin position="617"/>
        <end position="650"/>
    </location>
</feature>